<dbReference type="CDD" id="cd01948">
    <property type="entry name" value="EAL"/>
    <property type="match status" value="1"/>
</dbReference>
<dbReference type="SUPFAM" id="SSF141868">
    <property type="entry name" value="EAL domain-like"/>
    <property type="match status" value="1"/>
</dbReference>
<evidence type="ECO:0000313" key="5">
    <source>
        <dbReference type="EMBL" id="OAS86747.1"/>
    </source>
</evidence>
<dbReference type="Pfam" id="PF01590">
    <property type="entry name" value="GAF"/>
    <property type="match status" value="1"/>
</dbReference>
<dbReference type="STRING" id="152268.A6K24_04350"/>
<dbReference type="SMART" id="SM00065">
    <property type="entry name" value="GAF"/>
    <property type="match status" value="2"/>
</dbReference>
<evidence type="ECO:0000259" key="4">
    <source>
        <dbReference type="PROSITE" id="PS50887"/>
    </source>
</evidence>
<dbReference type="InterPro" id="IPR035919">
    <property type="entry name" value="EAL_sf"/>
</dbReference>
<dbReference type="PROSITE" id="PS50113">
    <property type="entry name" value="PAC"/>
    <property type="match status" value="1"/>
</dbReference>
<dbReference type="EMBL" id="LWSG01000012">
    <property type="protein sequence ID" value="OAS86747.1"/>
    <property type="molecule type" value="Genomic_DNA"/>
</dbReference>
<dbReference type="Gene3D" id="3.30.70.270">
    <property type="match status" value="1"/>
</dbReference>
<feature type="domain" description="GGDEF" evidence="4">
    <location>
        <begin position="532"/>
        <end position="665"/>
    </location>
</feature>
<dbReference type="NCBIfam" id="TIGR00254">
    <property type="entry name" value="GGDEF"/>
    <property type="match status" value="1"/>
</dbReference>
<dbReference type="Gene3D" id="3.30.450.20">
    <property type="entry name" value="PAS domain"/>
    <property type="match status" value="1"/>
</dbReference>
<dbReference type="FunFam" id="3.20.20.450:FF:000001">
    <property type="entry name" value="Cyclic di-GMP phosphodiesterase yahA"/>
    <property type="match status" value="1"/>
</dbReference>
<dbReference type="PANTHER" id="PTHR44757:SF2">
    <property type="entry name" value="BIOFILM ARCHITECTURE MAINTENANCE PROTEIN MBAA"/>
    <property type="match status" value="1"/>
</dbReference>
<proteinExistence type="predicted"/>
<protein>
    <submittedName>
        <fullName evidence="5">Histidine kinase</fullName>
    </submittedName>
</protein>
<dbReference type="PROSITE" id="PS50887">
    <property type="entry name" value="GGDEF"/>
    <property type="match status" value="1"/>
</dbReference>
<organism evidence="5 6">
    <name type="scientific">Metabacillus litoralis</name>
    <dbReference type="NCBI Taxonomy" id="152268"/>
    <lineage>
        <taxon>Bacteria</taxon>
        <taxon>Bacillati</taxon>
        <taxon>Bacillota</taxon>
        <taxon>Bacilli</taxon>
        <taxon>Bacillales</taxon>
        <taxon>Bacillaceae</taxon>
        <taxon>Metabacillus</taxon>
    </lineage>
</organism>
<dbReference type="InterPro" id="IPR000014">
    <property type="entry name" value="PAS"/>
</dbReference>
<dbReference type="PROSITE" id="PS50883">
    <property type="entry name" value="EAL"/>
    <property type="match status" value="1"/>
</dbReference>
<dbReference type="Proteomes" id="UP000078534">
    <property type="component" value="Unassembled WGS sequence"/>
</dbReference>
<dbReference type="Pfam" id="PF00563">
    <property type="entry name" value="EAL"/>
    <property type="match status" value="1"/>
</dbReference>
<dbReference type="InterPro" id="IPR003018">
    <property type="entry name" value="GAF"/>
</dbReference>
<evidence type="ECO:0000259" key="2">
    <source>
        <dbReference type="PROSITE" id="PS50113"/>
    </source>
</evidence>
<keyword evidence="6" id="KW-1185">Reference proteome</keyword>
<dbReference type="SUPFAM" id="SSF55785">
    <property type="entry name" value="PYP-like sensor domain (PAS domain)"/>
    <property type="match status" value="1"/>
</dbReference>
<dbReference type="InterPro" id="IPR029016">
    <property type="entry name" value="GAF-like_dom_sf"/>
</dbReference>
<dbReference type="NCBIfam" id="TIGR00229">
    <property type="entry name" value="sensory_box"/>
    <property type="match status" value="1"/>
</dbReference>
<dbReference type="AlphaFoldDB" id="A0A179SYB1"/>
<dbReference type="InterPro" id="IPR035965">
    <property type="entry name" value="PAS-like_dom_sf"/>
</dbReference>
<keyword evidence="5" id="KW-0418">Kinase</keyword>
<sequence length="925" mass="105534">MIEEHTRYSRLAQTTKLINTKLELREVLEHVVTAISDEIFRCDSVGIYLPQNDGTYRGYVGKPEFLNSMTLDMLVINPETDLLAKEVLEKKESIYIPDTSKDSRPDPGPIKAFKMNSLLSLPINYEDEVYGLVFLFNHGEHMNLTEAEIQAVEAYVNMAAVAIRNANHLSRKENLILEKQLLLDVTRELSLCSTMNEVLDKCFYYVGRVLKNTNIGAHLLDPIAGNLFKPASLSKESDWTEEAWKKTHSIIKIDQSTDRLFQEVIHTKKALFIPDVFSDPRPNHKACRTFGIKGVLMLPIVTMGEILGLLAIVNLEGKDRQYPQADIQLAQSIVEATASVLSHLIYMEKQELIIKERTIALIEKNQELEDVVGELQRLSREKELILNSAGDGIVGLDIKGNITFCNPAAETILGYIEKELIGRSYESFFLKASTSKDTSYLKCSKKVTIYTDETFIRKDGSKFPAEFAITSIKEEQMVIGYVVTFKDITLRKQMEEKINYHAYYDSLTNLPNRLLLQDRLNQGLNYAQLHKEQLAVLFLDLDRFKTINDTLGHSYGDLLLQKVAERLSHCAYRGCTVSRQGGDEFTIILPIVHCEKEVKVFSESIIAAFEEPFDLKGNEIFVKTSIGISLYPQDGVDAEDLIKKADTAMYKSKELAGNEYQFYTSAMDNHTLENVKLENSLYKALEFDELRIYYQPQYDNKNKQIFGVEALLRWEHRTKGMISPGEFIPLAEETGLIVPIGEWVLRNACKQLKEWQMKGYPEITVSVNVSAQQFNKPNFVSMVKEIIEETQLLPRFLELELTENLIIQNTEETLHKMSRLKGLGIKISIDDFGTGYSSLGYLKNFPINTLKIDRSFIKDVCHDPKNAAITNTIITLAHNLNLHVIAEGVESLEQIEFLSLNDCYRIQGYYYSRPIKPYDLVQTYF</sequence>
<dbReference type="SMART" id="SM00091">
    <property type="entry name" value="PAS"/>
    <property type="match status" value="1"/>
</dbReference>
<accession>A0A179SYB1</accession>
<dbReference type="CDD" id="cd01949">
    <property type="entry name" value="GGDEF"/>
    <property type="match status" value="1"/>
</dbReference>
<feature type="domain" description="EAL" evidence="3">
    <location>
        <begin position="674"/>
        <end position="925"/>
    </location>
</feature>
<comment type="caution">
    <text evidence="5">The sequence shown here is derived from an EMBL/GenBank/DDBJ whole genome shotgun (WGS) entry which is preliminary data.</text>
</comment>
<dbReference type="InterPro" id="IPR043128">
    <property type="entry name" value="Rev_trsase/Diguanyl_cyclase"/>
</dbReference>
<evidence type="ECO:0000259" key="3">
    <source>
        <dbReference type="PROSITE" id="PS50883"/>
    </source>
</evidence>
<dbReference type="InterPro" id="IPR029787">
    <property type="entry name" value="Nucleotide_cyclase"/>
</dbReference>
<dbReference type="SUPFAM" id="SSF55781">
    <property type="entry name" value="GAF domain-like"/>
    <property type="match status" value="2"/>
</dbReference>
<keyword evidence="5" id="KW-0808">Transferase</keyword>
<dbReference type="InterPro" id="IPR000160">
    <property type="entry name" value="GGDEF_dom"/>
</dbReference>
<dbReference type="CDD" id="cd00130">
    <property type="entry name" value="PAS"/>
    <property type="match status" value="1"/>
</dbReference>
<dbReference type="Pfam" id="PF00990">
    <property type="entry name" value="GGDEF"/>
    <property type="match status" value="1"/>
</dbReference>
<dbReference type="GO" id="GO:0016301">
    <property type="term" value="F:kinase activity"/>
    <property type="evidence" value="ECO:0007669"/>
    <property type="project" value="UniProtKB-KW"/>
</dbReference>
<dbReference type="PROSITE" id="PS50112">
    <property type="entry name" value="PAS"/>
    <property type="match status" value="1"/>
</dbReference>
<reference evidence="6" key="1">
    <citation type="submission" date="2016-04" db="EMBL/GenBank/DDBJ databases">
        <authorList>
            <person name="Lyu Z."/>
            <person name="Lyu W."/>
        </authorList>
    </citation>
    <scope>NUCLEOTIDE SEQUENCE [LARGE SCALE GENOMIC DNA]</scope>
    <source>
        <strain evidence="6">C44</strain>
    </source>
</reference>
<dbReference type="InterPro" id="IPR052155">
    <property type="entry name" value="Biofilm_reg_signaling"/>
</dbReference>
<dbReference type="Gene3D" id="3.30.450.40">
    <property type="match status" value="2"/>
</dbReference>
<name>A0A179SYB1_9BACI</name>
<evidence type="ECO:0000313" key="6">
    <source>
        <dbReference type="Proteomes" id="UP000078534"/>
    </source>
</evidence>
<dbReference type="PANTHER" id="PTHR44757">
    <property type="entry name" value="DIGUANYLATE CYCLASE DGCP"/>
    <property type="match status" value="1"/>
</dbReference>
<dbReference type="SMART" id="SM00052">
    <property type="entry name" value="EAL"/>
    <property type="match status" value="1"/>
</dbReference>
<dbReference type="Gene3D" id="3.20.20.450">
    <property type="entry name" value="EAL domain"/>
    <property type="match status" value="1"/>
</dbReference>
<evidence type="ECO:0000259" key="1">
    <source>
        <dbReference type="PROSITE" id="PS50112"/>
    </source>
</evidence>
<dbReference type="InterPro" id="IPR001633">
    <property type="entry name" value="EAL_dom"/>
</dbReference>
<dbReference type="SMART" id="SM00267">
    <property type="entry name" value="GGDEF"/>
    <property type="match status" value="1"/>
</dbReference>
<feature type="domain" description="PAS" evidence="1">
    <location>
        <begin position="378"/>
        <end position="424"/>
    </location>
</feature>
<dbReference type="InterPro" id="IPR000700">
    <property type="entry name" value="PAS-assoc_C"/>
</dbReference>
<dbReference type="RefSeq" id="WP_066331195.1">
    <property type="nucleotide sequence ID" value="NZ_LWSG01000012.1"/>
</dbReference>
<gene>
    <name evidence="5" type="ORF">A6K24_04350</name>
</gene>
<dbReference type="OrthoDB" id="9759607at2"/>
<dbReference type="Pfam" id="PF13185">
    <property type="entry name" value="GAF_2"/>
    <property type="match status" value="1"/>
</dbReference>
<dbReference type="SUPFAM" id="SSF55073">
    <property type="entry name" value="Nucleotide cyclase"/>
    <property type="match status" value="1"/>
</dbReference>
<dbReference type="Pfam" id="PF13426">
    <property type="entry name" value="PAS_9"/>
    <property type="match status" value="1"/>
</dbReference>
<feature type="domain" description="PAC" evidence="2">
    <location>
        <begin position="449"/>
        <end position="500"/>
    </location>
</feature>